<dbReference type="STRING" id="1316194.A0A1Q5U1K2"/>
<feature type="transmembrane region" description="Helical" evidence="7">
    <location>
        <begin position="104"/>
        <end position="123"/>
    </location>
</feature>
<evidence type="ECO:0000256" key="5">
    <source>
        <dbReference type="ARBA" id="ARBA00038359"/>
    </source>
</evidence>
<feature type="transmembrane region" description="Helical" evidence="7">
    <location>
        <begin position="267"/>
        <end position="284"/>
    </location>
</feature>
<feature type="region of interest" description="Disordered" evidence="6">
    <location>
        <begin position="426"/>
        <end position="459"/>
    </location>
</feature>
<evidence type="ECO:0000256" key="3">
    <source>
        <dbReference type="ARBA" id="ARBA00022989"/>
    </source>
</evidence>
<dbReference type="AlphaFoldDB" id="A0A1Q5U1K2"/>
<feature type="region of interest" description="Disordered" evidence="6">
    <location>
        <begin position="368"/>
        <end position="414"/>
    </location>
</feature>
<name>A0A1Q5U1K2_9EURO</name>
<dbReference type="Pfam" id="PF20684">
    <property type="entry name" value="Fung_rhodopsin"/>
    <property type="match status" value="1"/>
</dbReference>
<feature type="transmembrane region" description="Helical" evidence="7">
    <location>
        <begin position="226"/>
        <end position="247"/>
    </location>
</feature>
<dbReference type="PANTHER" id="PTHR33048">
    <property type="entry name" value="PTH11-LIKE INTEGRAL MEMBRANE PROTEIN (AFU_ORTHOLOGUE AFUA_5G11245)"/>
    <property type="match status" value="1"/>
</dbReference>
<evidence type="ECO:0000256" key="1">
    <source>
        <dbReference type="ARBA" id="ARBA00004141"/>
    </source>
</evidence>
<feature type="compositionally biased region" description="Polar residues" evidence="6">
    <location>
        <begin position="501"/>
        <end position="519"/>
    </location>
</feature>
<comment type="similarity">
    <text evidence="5">Belongs to the SAT4 family.</text>
</comment>
<feature type="compositionally biased region" description="Low complexity" evidence="6">
    <location>
        <begin position="445"/>
        <end position="458"/>
    </location>
</feature>
<feature type="domain" description="Rhodopsin" evidence="8">
    <location>
        <begin position="45"/>
        <end position="250"/>
    </location>
</feature>
<feature type="compositionally biased region" description="Basic and acidic residues" evidence="6">
    <location>
        <begin position="378"/>
        <end position="394"/>
    </location>
</feature>
<accession>A0A1Q5U1K2</accession>
<dbReference type="InterPro" id="IPR052337">
    <property type="entry name" value="SAT4-like"/>
</dbReference>
<dbReference type="InterPro" id="IPR049326">
    <property type="entry name" value="Rhodopsin_dom_fungi"/>
</dbReference>
<evidence type="ECO:0000313" key="10">
    <source>
        <dbReference type="Proteomes" id="UP000186955"/>
    </source>
</evidence>
<proteinExistence type="inferred from homology"/>
<feature type="transmembrane region" description="Helical" evidence="7">
    <location>
        <begin position="143"/>
        <end position="167"/>
    </location>
</feature>
<reference evidence="9 10" key="1">
    <citation type="submission" date="2016-10" db="EMBL/GenBank/DDBJ databases">
        <title>Genome sequence of the ascomycete fungus Penicillium subrubescens.</title>
        <authorList>
            <person name="De Vries R.P."/>
            <person name="Peng M."/>
            <person name="Dilokpimol A."/>
            <person name="Hilden K."/>
            <person name="Makela M.R."/>
            <person name="Grigoriev I."/>
            <person name="Riley R."/>
            <person name="Granchi Z."/>
        </authorList>
    </citation>
    <scope>NUCLEOTIDE SEQUENCE [LARGE SCALE GENOMIC DNA]</scope>
    <source>
        <strain evidence="9 10">CBS 132785</strain>
    </source>
</reference>
<feature type="compositionally biased region" description="Basic and acidic residues" evidence="6">
    <location>
        <begin position="433"/>
        <end position="442"/>
    </location>
</feature>
<evidence type="ECO:0000256" key="4">
    <source>
        <dbReference type="ARBA" id="ARBA00023136"/>
    </source>
</evidence>
<feature type="region of interest" description="Disordered" evidence="6">
    <location>
        <begin position="483"/>
        <end position="524"/>
    </location>
</feature>
<evidence type="ECO:0000256" key="2">
    <source>
        <dbReference type="ARBA" id="ARBA00022692"/>
    </source>
</evidence>
<evidence type="ECO:0000256" key="6">
    <source>
        <dbReference type="SAM" id="MobiDB-lite"/>
    </source>
</evidence>
<keyword evidence="3 7" id="KW-1133">Transmembrane helix</keyword>
<feature type="transmembrane region" description="Helical" evidence="7">
    <location>
        <begin position="31"/>
        <end position="52"/>
    </location>
</feature>
<evidence type="ECO:0000313" key="9">
    <source>
        <dbReference type="EMBL" id="OKP06363.1"/>
    </source>
</evidence>
<dbReference type="EMBL" id="MNBE01000598">
    <property type="protein sequence ID" value="OKP06363.1"/>
    <property type="molecule type" value="Genomic_DNA"/>
</dbReference>
<evidence type="ECO:0000256" key="7">
    <source>
        <dbReference type="SAM" id="Phobius"/>
    </source>
</evidence>
<organism evidence="9 10">
    <name type="scientific">Penicillium subrubescens</name>
    <dbReference type="NCBI Taxonomy" id="1316194"/>
    <lineage>
        <taxon>Eukaryota</taxon>
        <taxon>Fungi</taxon>
        <taxon>Dikarya</taxon>
        <taxon>Ascomycota</taxon>
        <taxon>Pezizomycotina</taxon>
        <taxon>Eurotiomycetes</taxon>
        <taxon>Eurotiomycetidae</taxon>
        <taxon>Eurotiales</taxon>
        <taxon>Aspergillaceae</taxon>
        <taxon>Penicillium</taxon>
    </lineage>
</organism>
<keyword evidence="10" id="KW-1185">Reference proteome</keyword>
<comment type="subcellular location">
    <subcellularLocation>
        <location evidence="1">Membrane</location>
        <topology evidence="1">Multi-pass membrane protein</topology>
    </subcellularLocation>
</comment>
<gene>
    <name evidence="9" type="ORF">PENSUB_6353</name>
</gene>
<protein>
    <recommendedName>
        <fullName evidence="8">Rhodopsin domain-containing protein</fullName>
    </recommendedName>
</protein>
<dbReference type="GO" id="GO:0016020">
    <property type="term" value="C:membrane"/>
    <property type="evidence" value="ECO:0007669"/>
    <property type="project" value="UniProtKB-SubCell"/>
</dbReference>
<keyword evidence="2 7" id="KW-0812">Transmembrane</keyword>
<keyword evidence="4 7" id="KW-0472">Membrane</keyword>
<dbReference type="PANTHER" id="PTHR33048:SF19">
    <property type="entry name" value="MEMBRANE PROTEIN PTH11-LIKE, PUTATIVE (AFU_ORTHOLOGUE AFUA_1G14080)-RELATED"/>
    <property type="match status" value="1"/>
</dbReference>
<dbReference type="OrthoDB" id="5398233at2759"/>
<evidence type="ECO:0000259" key="8">
    <source>
        <dbReference type="Pfam" id="PF20684"/>
    </source>
</evidence>
<sequence>MESASLAARGLYPQVPPAYESRAEINPTLMMSWWATGFSLAIIIVRLCGRYVRIERFFPEDKIVMLSVIPLTIRMVLVHFVLVFGTNNTQTAGLTQDQIDKRIIGSKLVLAARISYAIFIWTAKLTVCEFLKRVTGMVWRKSVAVFLRFIHFFLASTLVAVVIATLAECQPIDHYWQVTPDPGPSCRSGYAQLITMGACDVITDLLLVAFPVPIILMAQMPIKQKFALVTLFCLSLILVAITCYRVPSVIDRRGAQPYRSLVASLEILAATAVSNLVVIGSFVRDRGVKKLKYKRAQGSASVTESMENNYVRRNTVMHHQWGSDSDLAGDLGIRLDPKLYSSAPGATVPIPAPPVPLMVARTGSLDPSWSFNQSQTSDDDRISTSDSLDIKVSPREYLPTSQSPRDKPPSISIPLSRRVSFFDVGGLLDRDDEPPSRPELRSRHTMAMAPSTTTTTAPIELQRQRRGSRAFLEDLGVLTPRTTTAVSAQQQPQPQHPTHSRGFSSPPSINTTPTGQLSHTLPPYRASPVVSLDVDVELQDVGGLLSRDTHRP</sequence>
<comment type="caution">
    <text evidence="9">The sequence shown here is derived from an EMBL/GenBank/DDBJ whole genome shotgun (WGS) entry which is preliminary data.</text>
</comment>
<feature type="transmembrane region" description="Helical" evidence="7">
    <location>
        <begin position="64"/>
        <end position="84"/>
    </location>
</feature>
<dbReference type="Proteomes" id="UP000186955">
    <property type="component" value="Unassembled WGS sequence"/>
</dbReference>